<dbReference type="Gene3D" id="3.40.50.300">
    <property type="entry name" value="P-loop containing nucleotide triphosphate hydrolases"/>
    <property type="match status" value="1"/>
</dbReference>
<gene>
    <name evidence="2" type="ORF">CO711_21435</name>
</gene>
<dbReference type="InterPro" id="IPR027417">
    <property type="entry name" value="P-loop_NTPase"/>
</dbReference>
<reference evidence="3" key="1">
    <citation type="submission" date="2017-09" db="EMBL/GenBank/DDBJ databases">
        <title>FDA dAtabase for Regulatory Grade micrObial Sequences (FDA-ARGOS): Supporting development and validation of Infectious Disease Dx tests.</title>
        <authorList>
            <person name="Minogue T."/>
            <person name="Wolcott M."/>
            <person name="Wasieloski L."/>
            <person name="Aguilar W."/>
            <person name="Moore D."/>
            <person name="Tallon L.J."/>
            <person name="Sadzewicz L."/>
            <person name="Ott S."/>
            <person name="Zhao X."/>
            <person name="Nagaraj S."/>
            <person name="Vavikolanu K."/>
            <person name="Aluvathingal J."/>
            <person name="Nadendla S."/>
            <person name="Sichtig H."/>
        </authorList>
    </citation>
    <scope>NUCLEOTIDE SEQUENCE [LARGE SCALE GENOMIC DNA]</scope>
    <source>
        <strain evidence="3">FDAARGOS_388</strain>
    </source>
</reference>
<feature type="region of interest" description="Disordered" evidence="1">
    <location>
        <begin position="1"/>
        <end position="26"/>
    </location>
</feature>
<dbReference type="RefSeq" id="WP_080982067.1">
    <property type="nucleotide sequence ID" value="NZ_BCNU01000011.1"/>
</dbReference>
<name>A0ABM6NYI2_BURCE</name>
<dbReference type="EMBL" id="CP023520">
    <property type="protein sequence ID" value="ATF79978.1"/>
    <property type="molecule type" value="Genomic_DNA"/>
</dbReference>
<evidence type="ECO:0008006" key="4">
    <source>
        <dbReference type="Google" id="ProtNLM"/>
    </source>
</evidence>
<evidence type="ECO:0000313" key="3">
    <source>
        <dbReference type="Proteomes" id="UP000218103"/>
    </source>
</evidence>
<proteinExistence type="predicted"/>
<organism evidence="2 3">
    <name type="scientific">Burkholderia cepacia</name>
    <name type="common">Pseudomonas cepacia</name>
    <dbReference type="NCBI Taxonomy" id="292"/>
    <lineage>
        <taxon>Bacteria</taxon>
        <taxon>Pseudomonadati</taxon>
        <taxon>Pseudomonadota</taxon>
        <taxon>Betaproteobacteria</taxon>
        <taxon>Burkholderiales</taxon>
        <taxon>Burkholderiaceae</taxon>
        <taxon>Burkholderia</taxon>
        <taxon>Burkholderia cepacia complex</taxon>
    </lineage>
</organism>
<evidence type="ECO:0000313" key="2">
    <source>
        <dbReference type="EMBL" id="ATF79978.1"/>
    </source>
</evidence>
<dbReference type="SUPFAM" id="SSF52540">
    <property type="entry name" value="P-loop containing nucleoside triphosphate hydrolases"/>
    <property type="match status" value="1"/>
</dbReference>
<dbReference type="GeneID" id="96991899"/>
<sequence>MPITETLPPPGAIVVLNGPSSSGKSTLSKYLCENLQERYLHVELDHGHERSPRGKK</sequence>
<evidence type="ECO:0000256" key="1">
    <source>
        <dbReference type="SAM" id="MobiDB-lite"/>
    </source>
</evidence>
<protein>
    <recommendedName>
        <fullName evidence="4">Chloramphenicol phosphotransferase</fullName>
    </recommendedName>
</protein>
<accession>A0ABM6NYI2</accession>
<dbReference type="Pfam" id="PF07931">
    <property type="entry name" value="CPT"/>
    <property type="match status" value="1"/>
</dbReference>
<keyword evidence="3" id="KW-1185">Reference proteome</keyword>
<dbReference type="Proteomes" id="UP000218103">
    <property type="component" value="Chromosome 3"/>
</dbReference>